<evidence type="ECO:0000259" key="1">
    <source>
        <dbReference type="Pfam" id="PF20155"/>
    </source>
</evidence>
<protein>
    <submittedName>
        <fullName evidence="2">Phage-related minor tail protein</fullName>
    </submittedName>
</protein>
<evidence type="ECO:0000313" key="3">
    <source>
        <dbReference type="Proteomes" id="UP000254133"/>
    </source>
</evidence>
<dbReference type="AlphaFoldDB" id="A0A378PZE3"/>
<dbReference type="RefSeq" id="WP_115369705.1">
    <property type="nucleotide sequence ID" value="NZ_UGPZ01000003.1"/>
</dbReference>
<evidence type="ECO:0000313" key="2">
    <source>
        <dbReference type="EMBL" id="STY93338.1"/>
    </source>
</evidence>
<sequence length="1192" mass="128949">MAKVLSRLDILLHANTANYVREMKKATDKTKKELKSVADYGKLVGSHLGMAFAGLGSAVSISHIMQTADRMQDLASKVRINTQTTEEYNAVLQDLRKISTDYWTTIDGVTDLYASSKRALDSLGASQRQVLDFTRNITMAMSVGGGSAQAQEAALVQLGQAMSMGALRGQEFNSVSAQAPVIIDLLTDSLKVSRSELQEMAKDGKITSQVMMDAVLGGYDKLQETINKMPTTFAQGIQNIKSQYDFLVDDIMNQNSLLSQNLASVALWVAENFRTLVGVGTAMGAVWLANIAKNSALVTSFVGLTGATLANTKASIANAFSVQGQINAYNVLSTRMMLLRLTKAHYIDLTKTAMATTTAYARSLVGLAGSFNTATASARLHTLALAGVTTAKRTAMGVGILATRAVTGLGSAFVSLGRIITAHPILALTAVIGAVIARTEGLGGAVKSLGDAFSVAGVLAMDFVGGVVDGLGTAWTATANYFDNLIGGSANATNFAQTAFGGFFTGTHKGFVGVGQIIARTFDLGGATVVWFVNSANKNIRALGVSVVNVFKGIGNFAISVFEKIVHGIIDEINSLSKGANFVLGAFSDKSIPMIGKESFARYTYATPDFGSAGNIASYNSHYLENKWVDTYQQMQDKAKQASSANLALGTSLNNVASASEKAGKGAKKLADANKQATKATDDLTKALQKAYEDQMSAWGKTLWDLKTPFVTELSQLEYEIKYGKFQGLGETLQDELRKWAKKVDVDLADFEIRKILEANKREVELMYSHGSKYLEMLYDLNDEYNKLSLASETAKREMLQSAIFIDLKNREKDTQDQINDIGRELKALSVPDGIAREFVIIEQQQIQTLEKYNYLLKDGYTDYYNAVKEGLDILATDQKRLVITKQYNDLIQSLKTDEQKRLDTLKEQLNVLTAHNQVMGANLDIERAKQLISQSVGLTTPANPYKELNDKTASQYASLDAGLQSLLDNERLTEQERINIKQWGADERLKIEKAHSLAMNALVLGDGETMFSGLASITKDGLGEQSRLYRAMFAMQQGFAIGTALLNMHKAISDAFAQGTTLAEKFAGIATATAQGARIVSAIKSVIMPVGQAHDGIMSVPKSGTWNLEKGERVLPRHTAKALDDKLNSLQNVGGGVVINQHITINADGSHDVKDDSQNQMGQALKTGVLAIIHGEMRQGRSIYNFVNGRR</sequence>
<reference evidence="2 3" key="1">
    <citation type="submission" date="2018-06" db="EMBL/GenBank/DDBJ databases">
        <authorList>
            <consortium name="Pathogen Informatics"/>
            <person name="Doyle S."/>
        </authorList>
    </citation>
    <scope>NUCLEOTIDE SEQUENCE [LARGE SCALE GENOMIC DNA]</scope>
    <source>
        <strain evidence="2 3">NCTC9426</strain>
    </source>
</reference>
<name>A0A378PZE3_MORBO</name>
<dbReference type="EMBL" id="UGPZ01000003">
    <property type="protein sequence ID" value="STY93338.1"/>
    <property type="molecule type" value="Genomic_DNA"/>
</dbReference>
<accession>A0A378PZE3</accession>
<gene>
    <name evidence="2" type="ORF">NCTC9426_02061</name>
</gene>
<dbReference type="Proteomes" id="UP000254133">
    <property type="component" value="Unassembled WGS sequence"/>
</dbReference>
<feature type="domain" description="Tape measure protein N-terminal" evidence="1">
    <location>
        <begin position="63"/>
        <end position="252"/>
    </location>
</feature>
<dbReference type="InterPro" id="IPR013491">
    <property type="entry name" value="Tape_meas_N"/>
</dbReference>
<dbReference type="Pfam" id="PF20155">
    <property type="entry name" value="TMP_3"/>
    <property type="match status" value="1"/>
</dbReference>
<proteinExistence type="predicted"/>
<organism evidence="2 3">
    <name type="scientific">Moraxella bovis</name>
    <dbReference type="NCBI Taxonomy" id="476"/>
    <lineage>
        <taxon>Bacteria</taxon>
        <taxon>Pseudomonadati</taxon>
        <taxon>Pseudomonadota</taxon>
        <taxon>Gammaproteobacteria</taxon>
        <taxon>Moraxellales</taxon>
        <taxon>Moraxellaceae</taxon>
        <taxon>Moraxella</taxon>
    </lineage>
</organism>
<dbReference type="NCBIfam" id="TIGR02675">
    <property type="entry name" value="tape_meas_nterm"/>
    <property type="match status" value="1"/>
</dbReference>